<gene>
    <name evidence="2" type="ORF">BCF88_10641</name>
</gene>
<dbReference type="RefSeq" id="WP_002881183.1">
    <property type="nucleotide sequence ID" value="NZ_CP190015.1"/>
</dbReference>
<dbReference type="EMBL" id="QKLP01000006">
    <property type="protein sequence ID" value="PYF43062.1"/>
    <property type="molecule type" value="Genomic_DNA"/>
</dbReference>
<feature type="transmembrane region" description="Helical" evidence="1">
    <location>
        <begin position="12"/>
        <end position="32"/>
    </location>
</feature>
<evidence type="ECO:0000256" key="1">
    <source>
        <dbReference type="SAM" id="Phobius"/>
    </source>
</evidence>
<dbReference type="AlphaFoldDB" id="A0A318U875"/>
<evidence type="ECO:0000313" key="3">
    <source>
        <dbReference type="Proteomes" id="UP000247715"/>
    </source>
</evidence>
<organism evidence="2 3">
    <name type="scientific">Metamycoplasma alkalescens</name>
    <dbReference type="NCBI Taxonomy" id="45363"/>
    <lineage>
        <taxon>Bacteria</taxon>
        <taxon>Bacillati</taxon>
        <taxon>Mycoplasmatota</taxon>
        <taxon>Mycoplasmoidales</taxon>
        <taxon>Metamycoplasmataceae</taxon>
        <taxon>Metamycoplasma</taxon>
    </lineage>
</organism>
<keyword evidence="1" id="KW-1133">Transmembrane helix</keyword>
<dbReference type="Proteomes" id="UP000247715">
    <property type="component" value="Unassembled WGS sequence"/>
</dbReference>
<sequence length="79" mass="8440">MQKLNQKQCNEISGGFAISALITSIIGAIPIITSAITSTAGLIRSLSAPKGEIKTKDFNAKWEDADNKTGLNIGFHYCL</sequence>
<keyword evidence="1" id="KW-0812">Transmembrane</keyword>
<comment type="caution">
    <text evidence="2">The sequence shown here is derived from an EMBL/GenBank/DDBJ whole genome shotgun (WGS) entry which is preliminary data.</text>
</comment>
<keyword evidence="1" id="KW-0472">Membrane</keyword>
<reference evidence="2 3" key="1">
    <citation type="submission" date="2018-06" db="EMBL/GenBank/DDBJ databases">
        <title>Genomic Encyclopedia of Archaeal and Bacterial Type Strains, Phase II (KMG-II): from individual species to whole genera.</title>
        <authorList>
            <person name="Goeker M."/>
        </authorList>
    </citation>
    <scope>NUCLEOTIDE SEQUENCE [LARGE SCALE GENOMIC DNA]</scope>
    <source>
        <strain evidence="2 3">ATCC 29103</strain>
    </source>
</reference>
<evidence type="ECO:0000313" key="2">
    <source>
        <dbReference type="EMBL" id="PYF43062.1"/>
    </source>
</evidence>
<proteinExistence type="predicted"/>
<protein>
    <submittedName>
        <fullName evidence="2">Uncharacterized protein</fullName>
    </submittedName>
</protein>
<name>A0A318U875_9BACT</name>
<accession>A0A318U875</accession>